<dbReference type="SUPFAM" id="SSF51679">
    <property type="entry name" value="Bacterial luciferase-like"/>
    <property type="match status" value="1"/>
</dbReference>
<accession>A0A0S3EV78</accession>
<dbReference type="GO" id="GO:0016705">
    <property type="term" value="F:oxidoreductase activity, acting on paired donors, with incorporation or reduction of molecular oxygen"/>
    <property type="evidence" value="ECO:0007669"/>
    <property type="project" value="InterPro"/>
</dbReference>
<dbReference type="STRING" id="1332080.ATN00_02440"/>
<dbReference type="InterPro" id="IPR036661">
    <property type="entry name" value="Luciferase-like_sf"/>
</dbReference>
<feature type="domain" description="Luciferase-like" evidence="3">
    <location>
        <begin position="33"/>
        <end position="310"/>
    </location>
</feature>
<dbReference type="AlphaFoldDB" id="A0A0S3EV78"/>
<sequence length="357" mass="39141">MKVSFLGMTSYDGPAPGIEIWPASPSYCDPSVAQASVERWLDLCCLAEDLGFDWISFSEHHYAPYQMTPNPVVLAAAASQRIKRAKIALLGPLVPLNNPVRLAEELAMLDILTGGRLVTLFLRGTPNEHGTYDTPSDQTRGMTQEGIDLILKAWREKEPFAWKGEHYNFSTISTWPRVIQQPHPVVYGSGNSEESIAFAAERGLGIAFSFAPPEVVKNWVELYHARAAVAGWTPTPDHVIYRGLAYVAPTDEQAAEHMKAHFGAMAEQQSRIQSKTMGGPPVVPLILQPYFLGSPETVIDRFATLRDCGVGVTDLVFTIGSHAQQEAAIRLFASSVLPTLHAWDVDSSQEQKAAAAR</sequence>
<dbReference type="Pfam" id="PF00296">
    <property type="entry name" value="Bac_luciferase"/>
    <property type="match status" value="1"/>
</dbReference>
<dbReference type="OrthoDB" id="9776438at2"/>
<reference evidence="4 5" key="1">
    <citation type="submission" date="2015-11" db="EMBL/GenBank/DDBJ databases">
        <title>A Two-component Flavoprotein Monooxygenase System MeaXY Responsible for para-Hydroxylation of 2-Methyl-6-ethylaniline and 2,6-Diethylaniline in Sphingobium baderi DE-13.</title>
        <authorList>
            <person name="Cheng M."/>
            <person name="Meng Q."/>
            <person name="Yang Y."/>
            <person name="Chu C."/>
            <person name="Yan X."/>
            <person name="He J."/>
            <person name="Li S."/>
        </authorList>
    </citation>
    <scope>NUCLEOTIDE SEQUENCE [LARGE SCALE GENOMIC DNA]</scope>
    <source>
        <strain evidence="4 5">DE-13</strain>
    </source>
</reference>
<dbReference type="Gene3D" id="3.20.20.30">
    <property type="entry name" value="Luciferase-like domain"/>
    <property type="match status" value="1"/>
</dbReference>
<dbReference type="PANTHER" id="PTHR30137">
    <property type="entry name" value="LUCIFERASE-LIKE MONOOXYGENASE"/>
    <property type="match status" value="1"/>
</dbReference>
<name>A0A0S3EV78_9SPHN</name>
<organism evidence="4 5">
    <name type="scientific">Sphingobium baderi</name>
    <dbReference type="NCBI Taxonomy" id="1332080"/>
    <lineage>
        <taxon>Bacteria</taxon>
        <taxon>Pseudomonadati</taxon>
        <taxon>Pseudomonadota</taxon>
        <taxon>Alphaproteobacteria</taxon>
        <taxon>Sphingomonadales</taxon>
        <taxon>Sphingomonadaceae</taxon>
        <taxon>Sphingobium</taxon>
    </lineage>
</organism>
<dbReference type="Proteomes" id="UP000056968">
    <property type="component" value="Chromosome"/>
</dbReference>
<protein>
    <recommendedName>
        <fullName evidence="3">Luciferase-like domain-containing protein</fullName>
    </recommendedName>
</protein>
<evidence type="ECO:0000259" key="3">
    <source>
        <dbReference type="Pfam" id="PF00296"/>
    </source>
</evidence>
<proteinExistence type="predicted"/>
<keyword evidence="5" id="KW-1185">Reference proteome</keyword>
<dbReference type="KEGG" id="sbd:ATN00_02440"/>
<evidence type="ECO:0000313" key="5">
    <source>
        <dbReference type="Proteomes" id="UP000056968"/>
    </source>
</evidence>
<dbReference type="RefSeq" id="WP_062061658.1">
    <property type="nucleotide sequence ID" value="NZ_CP013264.1"/>
</dbReference>
<evidence type="ECO:0000256" key="2">
    <source>
        <dbReference type="ARBA" id="ARBA00023033"/>
    </source>
</evidence>
<dbReference type="PANTHER" id="PTHR30137:SF8">
    <property type="entry name" value="BLR5498 PROTEIN"/>
    <property type="match status" value="1"/>
</dbReference>
<evidence type="ECO:0000256" key="1">
    <source>
        <dbReference type="ARBA" id="ARBA00023002"/>
    </source>
</evidence>
<keyword evidence="1" id="KW-0560">Oxidoreductase</keyword>
<dbReference type="InterPro" id="IPR011251">
    <property type="entry name" value="Luciferase-like_dom"/>
</dbReference>
<dbReference type="GO" id="GO:0005829">
    <property type="term" value="C:cytosol"/>
    <property type="evidence" value="ECO:0007669"/>
    <property type="project" value="TreeGrafter"/>
</dbReference>
<dbReference type="GO" id="GO:0004497">
    <property type="term" value="F:monooxygenase activity"/>
    <property type="evidence" value="ECO:0007669"/>
    <property type="project" value="UniProtKB-KW"/>
</dbReference>
<gene>
    <name evidence="4" type="ORF">ATN00_02440</name>
</gene>
<keyword evidence="2" id="KW-0503">Monooxygenase</keyword>
<dbReference type="EMBL" id="CP013264">
    <property type="protein sequence ID" value="ALR19333.1"/>
    <property type="molecule type" value="Genomic_DNA"/>
</dbReference>
<dbReference type="InterPro" id="IPR050766">
    <property type="entry name" value="Bact_Lucif_Oxidored"/>
</dbReference>
<evidence type="ECO:0000313" key="4">
    <source>
        <dbReference type="EMBL" id="ALR19333.1"/>
    </source>
</evidence>